<organism evidence="2">
    <name type="scientific">Arabidopsis lyrata subsp. lyrata</name>
    <name type="common">Lyre-leaved rock-cress</name>
    <dbReference type="NCBI Taxonomy" id="81972"/>
    <lineage>
        <taxon>Eukaryota</taxon>
        <taxon>Viridiplantae</taxon>
        <taxon>Streptophyta</taxon>
        <taxon>Embryophyta</taxon>
        <taxon>Tracheophyta</taxon>
        <taxon>Spermatophyta</taxon>
        <taxon>Magnoliopsida</taxon>
        <taxon>eudicotyledons</taxon>
        <taxon>Gunneridae</taxon>
        <taxon>Pentapetalae</taxon>
        <taxon>rosids</taxon>
        <taxon>malvids</taxon>
        <taxon>Brassicales</taxon>
        <taxon>Brassicaceae</taxon>
        <taxon>Camelineae</taxon>
        <taxon>Arabidopsis</taxon>
    </lineage>
</organism>
<proteinExistence type="predicted"/>
<name>D7LYY5_ARALL</name>
<sequence length="128" mass="14817">MALRVTVRKIPLHSFPLALVKRSTGESNLCEIATLRMREFLRIKTFQCDDKKFSIIYHCPHCVSITNLQVYRSGQVFTFVDRGSHYPVVNVTWEEDGSVQIQWPRHVWIYSSSSLGCNRCCCFDNLDA</sequence>
<evidence type="ECO:0000313" key="2">
    <source>
        <dbReference type="Proteomes" id="UP000008694"/>
    </source>
</evidence>
<keyword evidence="2" id="KW-1185">Reference proteome</keyword>
<dbReference type="HOGENOM" id="CLU_1962587_0_0_1"/>
<dbReference type="EMBL" id="GL348718">
    <property type="protein sequence ID" value="EFH47428.1"/>
    <property type="molecule type" value="Genomic_DNA"/>
</dbReference>
<accession>D7LYY5</accession>
<gene>
    <name evidence="1" type="ORF">ARALYDRAFT_908470</name>
</gene>
<reference evidence="2" key="1">
    <citation type="journal article" date="2011" name="Nat. Genet.">
        <title>The Arabidopsis lyrata genome sequence and the basis of rapid genome size change.</title>
        <authorList>
            <person name="Hu T.T."/>
            <person name="Pattyn P."/>
            <person name="Bakker E.G."/>
            <person name="Cao J."/>
            <person name="Cheng J.-F."/>
            <person name="Clark R.M."/>
            <person name="Fahlgren N."/>
            <person name="Fawcett J.A."/>
            <person name="Grimwood J."/>
            <person name="Gundlach H."/>
            <person name="Haberer G."/>
            <person name="Hollister J.D."/>
            <person name="Ossowski S."/>
            <person name="Ottilar R.P."/>
            <person name="Salamov A.A."/>
            <person name="Schneeberger K."/>
            <person name="Spannagl M."/>
            <person name="Wang X."/>
            <person name="Yang L."/>
            <person name="Nasrallah M.E."/>
            <person name="Bergelson J."/>
            <person name="Carrington J.C."/>
            <person name="Gaut B.S."/>
            <person name="Schmutz J."/>
            <person name="Mayer K.F.X."/>
            <person name="Van de Peer Y."/>
            <person name="Grigoriev I.V."/>
            <person name="Nordborg M."/>
            <person name="Weigel D."/>
            <person name="Guo Y.-L."/>
        </authorList>
    </citation>
    <scope>NUCLEOTIDE SEQUENCE [LARGE SCALE GENOMIC DNA]</scope>
    <source>
        <strain evidence="2">cv. MN47</strain>
    </source>
</reference>
<dbReference type="Gramene" id="scaffold_600527.1">
    <property type="protein sequence ID" value="scaffold_600527.1"/>
    <property type="gene ID" value="scaffold_600527.1"/>
</dbReference>
<dbReference type="AlphaFoldDB" id="D7LYY5"/>
<dbReference type="Proteomes" id="UP000008694">
    <property type="component" value="Unassembled WGS sequence"/>
</dbReference>
<protein>
    <submittedName>
        <fullName evidence="1">Predicted protein</fullName>
    </submittedName>
</protein>
<evidence type="ECO:0000313" key="1">
    <source>
        <dbReference type="EMBL" id="EFH47428.1"/>
    </source>
</evidence>